<dbReference type="PANTHER" id="PTHR42930:SF2">
    <property type="entry name" value="PHOU DOMAIN-CONTAINING PROTEIN"/>
    <property type="match status" value="1"/>
</dbReference>
<name>T0ZQH5_9ZZZZ</name>
<sequence length="235" mass="25768">RMYQMVRAMQLDAMAAFEARDLAIAQDVQQRDWEVDRLHWFVQKQVTIALRDQRQLATLGLSLPECATFLQVSKVLERIADHAVRIAGVTELLKGSPLPRAQMEELSRLSKVAGDLLADAIETLFDGNAERANATLDGGQRLVAHRRKLLNDILSRPGRVAVALAYVLESLERTALYASDLAEIALNYAVERELSKGPARSRAPPARKPLARALEPLPKVSVPTPPAAPAAVPGD</sequence>
<dbReference type="InterPro" id="IPR038078">
    <property type="entry name" value="PhoU-like_sf"/>
</dbReference>
<dbReference type="InterPro" id="IPR028366">
    <property type="entry name" value="PhoU"/>
</dbReference>
<dbReference type="PANTHER" id="PTHR42930">
    <property type="entry name" value="PHOSPHATE-SPECIFIC TRANSPORT SYSTEM ACCESSORY PROTEIN PHOU"/>
    <property type="match status" value="1"/>
</dbReference>
<organism evidence="3">
    <name type="scientific">mine drainage metagenome</name>
    <dbReference type="NCBI Taxonomy" id="410659"/>
    <lineage>
        <taxon>unclassified sequences</taxon>
        <taxon>metagenomes</taxon>
        <taxon>ecological metagenomes</taxon>
    </lineage>
</organism>
<protein>
    <submittedName>
        <fullName evidence="3">Phosphate uptake regulator, PhoU</fullName>
    </submittedName>
</protein>
<feature type="domain" description="PhoU" evidence="2">
    <location>
        <begin position="1"/>
        <end position="87"/>
    </location>
</feature>
<dbReference type="InterPro" id="IPR026022">
    <property type="entry name" value="PhoU_dom"/>
</dbReference>
<dbReference type="Gene3D" id="1.20.58.220">
    <property type="entry name" value="Phosphate transport system protein phou homolog 2, domain 2"/>
    <property type="match status" value="2"/>
</dbReference>
<reference evidence="3" key="1">
    <citation type="submission" date="2013-08" db="EMBL/GenBank/DDBJ databases">
        <authorList>
            <person name="Mendez C."/>
            <person name="Richter M."/>
            <person name="Ferrer M."/>
            <person name="Sanchez J."/>
        </authorList>
    </citation>
    <scope>NUCLEOTIDE SEQUENCE</scope>
</reference>
<proteinExistence type="predicted"/>
<evidence type="ECO:0000256" key="1">
    <source>
        <dbReference type="SAM" id="MobiDB-lite"/>
    </source>
</evidence>
<dbReference type="SUPFAM" id="SSF109755">
    <property type="entry name" value="PhoU-like"/>
    <property type="match status" value="1"/>
</dbReference>
<dbReference type="EMBL" id="AUZY01011932">
    <property type="protein sequence ID" value="EQD32060.1"/>
    <property type="molecule type" value="Genomic_DNA"/>
</dbReference>
<dbReference type="GO" id="GO:0045936">
    <property type="term" value="P:negative regulation of phosphate metabolic process"/>
    <property type="evidence" value="ECO:0007669"/>
    <property type="project" value="InterPro"/>
</dbReference>
<dbReference type="Pfam" id="PF01895">
    <property type="entry name" value="PhoU"/>
    <property type="match status" value="1"/>
</dbReference>
<reference evidence="3" key="2">
    <citation type="journal article" date="2014" name="ISME J.">
        <title>Microbial stratification in low pH oxic and suboxic macroscopic growths along an acid mine drainage.</title>
        <authorList>
            <person name="Mendez-Garcia C."/>
            <person name="Mesa V."/>
            <person name="Sprenger R.R."/>
            <person name="Richter M."/>
            <person name="Diez M.S."/>
            <person name="Solano J."/>
            <person name="Bargiela R."/>
            <person name="Golyshina O.V."/>
            <person name="Manteca A."/>
            <person name="Ramos J.L."/>
            <person name="Gallego J.R."/>
            <person name="Llorente I."/>
            <person name="Martins Dos Santos V.A."/>
            <person name="Jensen O.N."/>
            <person name="Pelaez A.I."/>
            <person name="Sanchez J."/>
            <person name="Ferrer M."/>
        </authorList>
    </citation>
    <scope>NUCLEOTIDE SEQUENCE</scope>
</reference>
<gene>
    <name evidence="3" type="ORF">B1B_17847</name>
</gene>
<feature type="compositionally biased region" description="Low complexity" evidence="1">
    <location>
        <begin position="211"/>
        <end position="222"/>
    </location>
</feature>
<feature type="region of interest" description="Disordered" evidence="1">
    <location>
        <begin position="194"/>
        <end position="235"/>
    </location>
</feature>
<dbReference type="GO" id="GO:0030643">
    <property type="term" value="P:intracellular phosphate ion homeostasis"/>
    <property type="evidence" value="ECO:0007669"/>
    <property type="project" value="InterPro"/>
</dbReference>
<dbReference type="AlphaFoldDB" id="T0ZQH5"/>
<evidence type="ECO:0000259" key="2">
    <source>
        <dbReference type="Pfam" id="PF01895"/>
    </source>
</evidence>
<comment type="caution">
    <text evidence="3">The sequence shown here is derived from an EMBL/GenBank/DDBJ whole genome shotgun (WGS) entry which is preliminary data.</text>
</comment>
<evidence type="ECO:0000313" key="3">
    <source>
        <dbReference type="EMBL" id="EQD32060.1"/>
    </source>
</evidence>
<feature type="non-terminal residue" evidence="3">
    <location>
        <position position="1"/>
    </location>
</feature>
<accession>T0ZQH5</accession>